<dbReference type="RefSeq" id="WP_354508230.1">
    <property type="nucleotide sequence ID" value="NZ_JBEPMO010000005.1"/>
</dbReference>
<keyword evidence="2" id="KW-1185">Reference proteome</keyword>
<accession>A0ABV2LT03</accession>
<evidence type="ECO:0000313" key="1">
    <source>
        <dbReference type="EMBL" id="MET3731711.1"/>
    </source>
</evidence>
<organism evidence="1 2">
    <name type="scientific">Moheibacter stercoris</name>
    <dbReference type="NCBI Taxonomy" id="1628251"/>
    <lineage>
        <taxon>Bacteria</taxon>
        <taxon>Pseudomonadati</taxon>
        <taxon>Bacteroidota</taxon>
        <taxon>Flavobacteriia</taxon>
        <taxon>Flavobacteriales</taxon>
        <taxon>Weeksellaceae</taxon>
        <taxon>Moheibacter</taxon>
    </lineage>
</organism>
<gene>
    <name evidence="1" type="ORF">ABID46_001285</name>
</gene>
<protein>
    <submittedName>
        <fullName evidence="1">Uncharacterized protein</fullName>
    </submittedName>
</protein>
<reference evidence="1 2" key="1">
    <citation type="submission" date="2024-06" db="EMBL/GenBank/DDBJ databases">
        <title>Genomic Encyclopedia of Type Strains, Phase IV (KMG-IV): sequencing the most valuable type-strain genomes for metagenomic binning, comparative biology and taxonomic classification.</title>
        <authorList>
            <person name="Goeker M."/>
        </authorList>
    </citation>
    <scope>NUCLEOTIDE SEQUENCE [LARGE SCALE GENOMIC DNA]</scope>
    <source>
        <strain evidence="1 2">DSM 29388</strain>
    </source>
</reference>
<name>A0ABV2LT03_9FLAO</name>
<sequence>MKNQLQLAKRFREVIVIGTWIANTNFKNELENIAPTTETLTP</sequence>
<evidence type="ECO:0000313" key="2">
    <source>
        <dbReference type="Proteomes" id="UP001549146"/>
    </source>
</evidence>
<dbReference type="Proteomes" id="UP001549146">
    <property type="component" value="Unassembled WGS sequence"/>
</dbReference>
<proteinExistence type="predicted"/>
<comment type="caution">
    <text evidence="1">The sequence shown here is derived from an EMBL/GenBank/DDBJ whole genome shotgun (WGS) entry which is preliminary data.</text>
</comment>
<dbReference type="EMBL" id="JBEPMO010000005">
    <property type="protein sequence ID" value="MET3731711.1"/>
    <property type="molecule type" value="Genomic_DNA"/>
</dbReference>